<organism evidence="2">
    <name type="scientific">Diabrotica virgifera virgifera</name>
    <name type="common">western corn rootworm</name>
    <dbReference type="NCBI Taxonomy" id="50390"/>
    <lineage>
        <taxon>Eukaryota</taxon>
        <taxon>Metazoa</taxon>
        <taxon>Ecdysozoa</taxon>
        <taxon>Arthropoda</taxon>
        <taxon>Hexapoda</taxon>
        <taxon>Insecta</taxon>
        <taxon>Pterygota</taxon>
        <taxon>Neoptera</taxon>
        <taxon>Endopterygota</taxon>
        <taxon>Coleoptera</taxon>
        <taxon>Polyphaga</taxon>
        <taxon>Cucujiformia</taxon>
        <taxon>Chrysomeloidea</taxon>
        <taxon>Chrysomelidae</taxon>
        <taxon>Galerucinae</taxon>
        <taxon>Diabroticina</taxon>
        <taxon>Diabroticites</taxon>
        <taxon>Diabrotica</taxon>
    </lineage>
</organism>
<dbReference type="InterPro" id="IPR021773">
    <property type="entry name" value="TPC11"/>
</dbReference>
<name>A0A6P7HAF9_DIAVI</name>
<dbReference type="InParanoid" id="A0A6P7HAF9"/>
<accession>A0A6P7HAF9</accession>
<dbReference type="RefSeq" id="XP_028155662.1">
    <property type="nucleotide sequence ID" value="XM_028299861.1"/>
</dbReference>
<sequence length="94" mass="11156">MADEYYDSKDYGKALTLYTHMLWDFRNEKWWTIVSVVLEKAILCSYLTANVQDYILLAFEILGVNINTPLNEKRKIYDNLIRILKVSMFCVTHK</sequence>
<evidence type="ECO:0000259" key="1">
    <source>
        <dbReference type="Pfam" id="PF11817"/>
    </source>
</evidence>
<proteinExistence type="predicted"/>
<dbReference type="PANTHER" id="PTHR14374">
    <property type="entry name" value="FOIE GRAS"/>
    <property type="match status" value="1"/>
</dbReference>
<feature type="domain" description="Trafficking protein particle complex subunit 11" evidence="1">
    <location>
        <begin position="1"/>
        <end position="62"/>
    </location>
</feature>
<gene>
    <name evidence="2" type="primary">LOC114349479</name>
</gene>
<reference evidence="2" key="1">
    <citation type="submission" date="2025-08" db="UniProtKB">
        <authorList>
            <consortium name="RefSeq"/>
        </authorList>
    </citation>
    <scope>IDENTIFICATION</scope>
    <source>
        <tissue evidence="2">Whole insect</tissue>
    </source>
</reference>
<dbReference type="GO" id="GO:0005737">
    <property type="term" value="C:cytoplasm"/>
    <property type="evidence" value="ECO:0007669"/>
    <property type="project" value="TreeGrafter"/>
</dbReference>
<dbReference type="Pfam" id="PF11817">
    <property type="entry name" value="Foie-gras_1"/>
    <property type="match status" value="1"/>
</dbReference>
<dbReference type="AlphaFoldDB" id="A0A6P7HAF9"/>
<protein>
    <submittedName>
        <fullName evidence="2">Trafficking protein particle complex subunit 11-like</fullName>
    </submittedName>
</protein>
<evidence type="ECO:0000313" key="2">
    <source>
        <dbReference type="RefSeq" id="XP_028155662.1"/>
    </source>
</evidence>
<dbReference type="PANTHER" id="PTHR14374:SF0">
    <property type="entry name" value="TRAFFICKING PROTEIN PARTICLE COMPLEX SUBUNIT 11"/>
    <property type="match status" value="1"/>
</dbReference>